<evidence type="ECO:0000313" key="7">
    <source>
        <dbReference type="EMBL" id="NDV34980.1"/>
    </source>
</evidence>
<dbReference type="Gene3D" id="1.10.472.10">
    <property type="entry name" value="Cyclin-like"/>
    <property type="match status" value="2"/>
</dbReference>
<dbReference type="GO" id="GO:0016538">
    <property type="term" value="F:cyclin-dependent protein serine/threonine kinase regulator activity"/>
    <property type="evidence" value="ECO:0007669"/>
    <property type="project" value="InterPro"/>
</dbReference>
<dbReference type="AlphaFoldDB" id="A0A6B2LDL4"/>
<dbReference type="Pfam" id="PF02984">
    <property type="entry name" value="Cyclin_C"/>
    <property type="match status" value="1"/>
</dbReference>
<reference evidence="7" key="1">
    <citation type="journal article" date="2020" name="J. Eukaryot. Microbiol.">
        <title>De novo Sequencing, Assembly and Annotation of the Transcriptome for the Free-Living Testate Amoeba Arcella intermedia.</title>
        <authorList>
            <person name="Ribeiro G.M."/>
            <person name="Porfirio-Sousa A.L."/>
            <person name="Maurer-Alcala X.X."/>
            <person name="Katz L.A."/>
            <person name="Lahr D.J.G."/>
        </authorList>
    </citation>
    <scope>NUCLEOTIDE SEQUENCE</scope>
</reference>
<dbReference type="SMART" id="SM01332">
    <property type="entry name" value="Cyclin_C"/>
    <property type="match status" value="1"/>
</dbReference>
<evidence type="ECO:0000256" key="1">
    <source>
        <dbReference type="ARBA" id="ARBA00022618"/>
    </source>
</evidence>
<evidence type="ECO:0000256" key="3">
    <source>
        <dbReference type="ARBA" id="ARBA00023306"/>
    </source>
</evidence>
<dbReference type="InterPro" id="IPR006671">
    <property type="entry name" value="Cyclin_N"/>
</dbReference>
<feature type="domain" description="Cyclin C-terminal" evidence="6">
    <location>
        <begin position="153"/>
        <end position="270"/>
    </location>
</feature>
<dbReference type="InterPro" id="IPR013763">
    <property type="entry name" value="Cyclin-like_dom"/>
</dbReference>
<dbReference type="FunFam" id="1.10.472.10:FF:000001">
    <property type="entry name" value="G2/mitotic-specific cyclin"/>
    <property type="match status" value="1"/>
</dbReference>
<sequence length="272" mass="31171">MVIDWEDIDAPDAEDPQALTEFVNDIYEHLFEKEKTDRLSPTFLANQTEITDRMRSILVDWLIEVHRMFKLMPETLFLAINIIDRFLSLRVISRDKLQLVGITSMLIASKYEEIYAPESNDFVYISDGAFTKDQILAMEQQILNTLNFNLLHPSPLHFLRRYSKAAGSDYTIHTLCKYLIELMLLDVGFLKFNASEIAAGAVFLARAMTQKSAFWSGTLEHYSTYSAAHVQPIAHEMNEFLKKSQKSSLKALKKKYASSKFGEVSELPVVDL</sequence>
<dbReference type="GO" id="GO:0051301">
    <property type="term" value="P:cell division"/>
    <property type="evidence" value="ECO:0007669"/>
    <property type="project" value="UniProtKB-KW"/>
</dbReference>
<proteinExistence type="inferred from homology"/>
<protein>
    <submittedName>
        <fullName evidence="7">Uncharacterized protein</fullName>
    </submittedName>
</protein>
<dbReference type="Pfam" id="PF00134">
    <property type="entry name" value="Cyclin_N"/>
    <property type="match status" value="1"/>
</dbReference>
<dbReference type="PROSITE" id="PS00292">
    <property type="entry name" value="CYCLINS"/>
    <property type="match status" value="1"/>
</dbReference>
<dbReference type="GO" id="GO:0044772">
    <property type="term" value="P:mitotic cell cycle phase transition"/>
    <property type="evidence" value="ECO:0007669"/>
    <property type="project" value="InterPro"/>
</dbReference>
<evidence type="ECO:0000256" key="2">
    <source>
        <dbReference type="ARBA" id="ARBA00023127"/>
    </source>
</evidence>
<organism evidence="7">
    <name type="scientific">Arcella intermedia</name>
    <dbReference type="NCBI Taxonomy" id="1963864"/>
    <lineage>
        <taxon>Eukaryota</taxon>
        <taxon>Amoebozoa</taxon>
        <taxon>Tubulinea</taxon>
        <taxon>Elardia</taxon>
        <taxon>Arcellinida</taxon>
        <taxon>Sphaerothecina</taxon>
        <taxon>Arcellidae</taxon>
        <taxon>Arcella</taxon>
    </lineage>
</organism>
<evidence type="ECO:0000256" key="4">
    <source>
        <dbReference type="RuleBase" id="RU000383"/>
    </source>
</evidence>
<dbReference type="InterPro" id="IPR048258">
    <property type="entry name" value="Cyclins_cyclin-box"/>
</dbReference>
<keyword evidence="1" id="KW-0132">Cell division</keyword>
<keyword evidence="2 4" id="KW-0195">Cyclin</keyword>
<dbReference type="InterPro" id="IPR004367">
    <property type="entry name" value="Cyclin_C-dom"/>
</dbReference>
<dbReference type="EMBL" id="GIBP01006011">
    <property type="protein sequence ID" value="NDV34980.1"/>
    <property type="molecule type" value="Transcribed_RNA"/>
</dbReference>
<evidence type="ECO:0000259" key="5">
    <source>
        <dbReference type="SMART" id="SM00385"/>
    </source>
</evidence>
<name>A0A6B2LDL4_9EUKA</name>
<dbReference type="CDD" id="cd20507">
    <property type="entry name" value="CYCLIN_CCNB1-like_rpt1"/>
    <property type="match status" value="1"/>
</dbReference>
<comment type="similarity">
    <text evidence="4">Belongs to the cyclin family.</text>
</comment>
<dbReference type="InterPro" id="IPR036915">
    <property type="entry name" value="Cyclin-like_sf"/>
</dbReference>
<evidence type="ECO:0000259" key="6">
    <source>
        <dbReference type="SMART" id="SM01332"/>
    </source>
</evidence>
<dbReference type="PANTHER" id="PTHR10177">
    <property type="entry name" value="CYCLINS"/>
    <property type="match status" value="1"/>
</dbReference>
<dbReference type="InterPro" id="IPR046965">
    <property type="entry name" value="Cyclin_A/B-like"/>
</dbReference>
<dbReference type="InterPro" id="IPR039361">
    <property type="entry name" value="Cyclin"/>
</dbReference>
<dbReference type="SUPFAM" id="SSF47954">
    <property type="entry name" value="Cyclin-like"/>
    <property type="match status" value="2"/>
</dbReference>
<feature type="domain" description="Cyclin-like" evidence="5">
    <location>
        <begin position="60"/>
        <end position="144"/>
    </location>
</feature>
<dbReference type="PIRSF" id="PIRSF001771">
    <property type="entry name" value="Cyclin_A_B_D_E"/>
    <property type="match status" value="1"/>
</dbReference>
<dbReference type="SMART" id="SM00385">
    <property type="entry name" value="CYCLIN"/>
    <property type="match status" value="2"/>
</dbReference>
<accession>A0A6B2LDL4</accession>
<keyword evidence="3" id="KW-0131">Cell cycle</keyword>
<feature type="domain" description="Cyclin-like" evidence="5">
    <location>
        <begin position="157"/>
        <end position="239"/>
    </location>
</feature>